<keyword evidence="7 9" id="KW-0408">Iron</keyword>
<comment type="caution">
    <text evidence="10">The sequence shown here is derived from an EMBL/GenBank/DDBJ whole genome shotgun (WGS) entry which is preliminary data.</text>
</comment>
<evidence type="ECO:0008006" key="12">
    <source>
        <dbReference type="Google" id="ProtNLM"/>
    </source>
</evidence>
<accession>A0A4Y9Z2L5</accession>
<keyword evidence="8" id="KW-0503">Monooxygenase</keyword>
<feature type="binding site" description="axial binding residue" evidence="9">
    <location>
        <position position="360"/>
    </location>
    <ligand>
        <name>heme</name>
        <dbReference type="ChEBI" id="CHEBI:30413"/>
    </ligand>
    <ligandPart>
        <name>Fe</name>
        <dbReference type="ChEBI" id="CHEBI:18248"/>
    </ligandPart>
</feature>
<dbReference type="SUPFAM" id="SSF48264">
    <property type="entry name" value="Cytochrome P450"/>
    <property type="match status" value="1"/>
</dbReference>
<reference evidence="10 11" key="1">
    <citation type="submission" date="2019-01" db="EMBL/GenBank/DDBJ databases">
        <title>Genome sequencing of the rare red list fungi Fomitopsis rosea.</title>
        <authorList>
            <person name="Buettner E."/>
            <person name="Kellner H."/>
        </authorList>
    </citation>
    <scope>NUCLEOTIDE SEQUENCE [LARGE SCALE GENOMIC DNA]</scope>
    <source>
        <strain evidence="10 11">DSM 105464</strain>
    </source>
</reference>
<dbReference type="PRINTS" id="PR00465">
    <property type="entry name" value="EP450IV"/>
</dbReference>
<evidence type="ECO:0000256" key="5">
    <source>
        <dbReference type="ARBA" id="ARBA00022723"/>
    </source>
</evidence>
<evidence type="ECO:0000256" key="6">
    <source>
        <dbReference type="ARBA" id="ARBA00023002"/>
    </source>
</evidence>
<keyword evidence="6" id="KW-0560">Oxidoreductase</keyword>
<dbReference type="PRINTS" id="PR00385">
    <property type="entry name" value="P450"/>
</dbReference>
<dbReference type="PANTHER" id="PTHR24305">
    <property type="entry name" value="CYTOCHROME P450"/>
    <property type="match status" value="1"/>
</dbReference>
<dbReference type="STRING" id="34475.A0A4Y9Z2L5"/>
<sequence>MVTESLVGRGIFWAEGDTHKRHRKALTPAFTLAAIKDLLPVFHGSAHKVKVAWNNILATQSPGSDSAMVDVQVWMNRVTLDTFGIAGFGHDFGTLRGQHCMVAETVEALSGLKADLAGCLQFVLGLVFPWALKVPSAFQRISEQLDVALSEIVNEIIAETRRKGQPERKSTRRSVMDLLLQAEKSDSRSQMSMEEILSQMKVLLLTGYITTSNCLMWSLVELCKKPDLQEKLRAEVSQFPCGDPSWEELIDGLPYLDAVIHETLRLHPPLGDLTRVAVEYDAIPLSHPIETKTGATVDRIFISKGQLVNVPIHAMNTSPKYWGPDAKDFYPERFLTEERVPKGIQGHKHMLTFASGPRMCPGRYYALAKAKAVLYLLLRSYAFAFADVPDGEIGINGWLLSVPIVPGGDGQSVPLRVRRLD</sequence>
<comment type="pathway">
    <text evidence="2">Secondary metabolite biosynthesis.</text>
</comment>
<evidence type="ECO:0000256" key="9">
    <source>
        <dbReference type="PIRSR" id="PIRSR602403-1"/>
    </source>
</evidence>
<evidence type="ECO:0000313" key="10">
    <source>
        <dbReference type="EMBL" id="TFY68875.1"/>
    </source>
</evidence>
<dbReference type="GO" id="GO:0020037">
    <property type="term" value="F:heme binding"/>
    <property type="evidence" value="ECO:0007669"/>
    <property type="project" value="InterPro"/>
</dbReference>
<name>A0A4Y9Z2L5_9APHY</name>
<proteinExistence type="inferred from homology"/>
<dbReference type="InterPro" id="IPR050121">
    <property type="entry name" value="Cytochrome_P450_monoxygenase"/>
</dbReference>
<dbReference type="AlphaFoldDB" id="A0A4Y9Z2L5"/>
<organism evidence="10 11">
    <name type="scientific">Rhodofomes roseus</name>
    <dbReference type="NCBI Taxonomy" id="34475"/>
    <lineage>
        <taxon>Eukaryota</taxon>
        <taxon>Fungi</taxon>
        <taxon>Dikarya</taxon>
        <taxon>Basidiomycota</taxon>
        <taxon>Agaricomycotina</taxon>
        <taxon>Agaricomycetes</taxon>
        <taxon>Polyporales</taxon>
        <taxon>Rhodofomes</taxon>
    </lineage>
</organism>
<dbReference type="InterPro" id="IPR002403">
    <property type="entry name" value="Cyt_P450_E_grp-IV"/>
</dbReference>
<evidence type="ECO:0000256" key="8">
    <source>
        <dbReference type="ARBA" id="ARBA00023033"/>
    </source>
</evidence>
<comment type="similarity">
    <text evidence="3">Belongs to the cytochrome P450 family.</text>
</comment>
<dbReference type="Pfam" id="PF00067">
    <property type="entry name" value="p450"/>
    <property type="match status" value="1"/>
</dbReference>
<dbReference type="GO" id="GO:0005506">
    <property type="term" value="F:iron ion binding"/>
    <property type="evidence" value="ECO:0007669"/>
    <property type="project" value="InterPro"/>
</dbReference>
<evidence type="ECO:0000256" key="4">
    <source>
        <dbReference type="ARBA" id="ARBA00022617"/>
    </source>
</evidence>
<dbReference type="InterPro" id="IPR036396">
    <property type="entry name" value="Cyt_P450_sf"/>
</dbReference>
<dbReference type="PANTHER" id="PTHR24305:SF166">
    <property type="entry name" value="CYTOCHROME P450 12A4, MITOCHONDRIAL-RELATED"/>
    <property type="match status" value="1"/>
</dbReference>
<evidence type="ECO:0000256" key="7">
    <source>
        <dbReference type="ARBA" id="ARBA00023004"/>
    </source>
</evidence>
<gene>
    <name evidence="10" type="ORF">EVJ58_g743</name>
</gene>
<dbReference type="EMBL" id="SEKV01000021">
    <property type="protein sequence ID" value="TFY68875.1"/>
    <property type="molecule type" value="Genomic_DNA"/>
</dbReference>
<dbReference type="Gene3D" id="1.10.630.10">
    <property type="entry name" value="Cytochrome P450"/>
    <property type="match status" value="1"/>
</dbReference>
<protein>
    <recommendedName>
        <fullName evidence="12">Cytochrome P450</fullName>
    </recommendedName>
</protein>
<dbReference type="GO" id="GO:0004497">
    <property type="term" value="F:monooxygenase activity"/>
    <property type="evidence" value="ECO:0007669"/>
    <property type="project" value="UniProtKB-KW"/>
</dbReference>
<dbReference type="GO" id="GO:0016705">
    <property type="term" value="F:oxidoreductase activity, acting on paired donors, with incorporation or reduction of molecular oxygen"/>
    <property type="evidence" value="ECO:0007669"/>
    <property type="project" value="InterPro"/>
</dbReference>
<keyword evidence="5 9" id="KW-0479">Metal-binding</keyword>
<evidence type="ECO:0000256" key="3">
    <source>
        <dbReference type="ARBA" id="ARBA00010617"/>
    </source>
</evidence>
<evidence type="ECO:0000256" key="2">
    <source>
        <dbReference type="ARBA" id="ARBA00005179"/>
    </source>
</evidence>
<dbReference type="Proteomes" id="UP000298390">
    <property type="component" value="Unassembled WGS sequence"/>
</dbReference>
<keyword evidence="4 9" id="KW-0349">Heme</keyword>
<comment type="cofactor">
    <cofactor evidence="1 9">
        <name>heme</name>
        <dbReference type="ChEBI" id="CHEBI:30413"/>
    </cofactor>
</comment>
<evidence type="ECO:0000313" key="11">
    <source>
        <dbReference type="Proteomes" id="UP000298390"/>
    </source>
</evidence>
<evidence type="ECO:0000256" key="1">
    <source>
        <dbReference type="ARBA" id="ARBA00001971"/>
    </source>
</evidence>
<dbReference type="InterPro" id="IPR001128">
    <property type="entry name" value="Cyt_P450"/>
</dbReference>